<dbReference type="AlphaFoldDB" id="A0A974GUZ1"/>
<dbReference type="Proteomes" id="UP000611629">
    <property type="component" value="Unassembled WGS sequence"/>
</dbReference>
<feature type="transmembrane region" description="Helical" evidence="1">
    <location>
        <begin position="123"/>
        <end position="142"/>
    </location>
</feature>
<keyword evidence="1" id="KW-0472">Membrane</keyword>
<name>A0A974GUZ1_SEDHY</name>
<evidence type="ECO:0000256" key="1">
    <source>
        <dbReference type="SAM" id="Phobius"/>
    </source>
</evidence>
<evidence type="ECO:0000313" key="3">
    <source>
        <dbReference type="Proteomes" id="UP000611629"/>
    </source>
</evidence>
<comment type="caution">
    <text evidence="2">The sequence shown here is derived from an EMBL/GenBank/DDBJ whole genome shotgun (WGS) entry which is preliminary data.</text>
</comment>
<dbReference type="EMBL" id="JACBNQ010000001">
    <property type="protein sequence ID" value="NYB72833.1"/>
    <property type="molecule type" value="Genomic_DNA"/>
</dbReference>
<protein>
    <submittedName>
        <fullName evidence="2">Uncharacterized protein</fullName>
    </submittedName>
</protein>
<reference evidence="2" key="1">
    <citation type="submission" date="2020-07" db="EMBL/GenBank/DDBJ databases">
        <title>Genomic analysis of a strain of Sedimentibacter Hydroxybenzoicus DSM7310.</title>
        <authorList>
            <person name="Ma S."/>
        </authorList>
    </citation>
    <scope>NUCLEOTIDE SEQUENCE</scope>
    <source>
        <strain evidence="2">DSM 7310</strain>
    </source>
</reference>
<accession>A0A974GUZ1</accession>
<feature type="transmembrane region" description="Helical" evidence="1">
    <location>
        <begin position="148"/>
        <end position="167"/>
    </location>
</feature>
<sequence length="201" mass="22583">MTNKDNFVAYEYKNITVGRNYAALYTDCLSNFGWMLIEEYEYGYRPVLTNGNTINKNLNLHIHSIQTPPDKVDGPDMVTLKFKRDRHINNKLEIDRLERKCEEALSAIGNIERRNSAHTMGTSLGAGIIGAVFIGLAIYSFISSNIAIGVFLTIIGLVGWGIGFFSYHKIGQKKSIQTEPIIQEQFDIAYSACEQAHTLLV</sequence>
<keyword evidence="3" id="KW-1185">Reference proteome</keyword>
<organism evidence="2 3">
    <name type="scientific">Sedimentibacter hydroxybenzoicus DSM 7310</name>
    <dbReference type="NCBI Taxonomy" id="1123245"/>
    <lineage>
        <taxon>Bacteria</taxon>
        <taxon>Bacillati</taxon>
        <taxon>Bacillota</taxon>
        <taxon>Tissierellia</taxon>
        <taxon>Sedimentibacter</taxon>
    </lineage>
</organism>
<evidence type="ECO:0000313" key="2">
    <source>
        <dbReference type="EMBL" id="NYB72833.1"/>
    </source>
</evidence>
<keyword evidence="1" id="KW-1133">Transmembrane helix</keyword>
<proteinExistence type="predicted"/>
<dbReference type="RefSeq" id="WP_179236506.1">
    <property type="nucleotide sequence ID" value="NZ_JACBNQ010000001.1"/>
</dbReference>
<keyword evidence="1" id="KW-0812">Transmembrane</keyword>
<gene>
    <name evidence="2" type="ORF">HZF24_01615</name>
</gene>